<organism evidence="3">
    <name type="scientific">Maize stripe virus</name>
    <name type="common">MStV</name>
    <dbReference type="NCBI Taxonomy" id="3052767"/>
    <lineage>
        <taxon>Viruses</taxon>
        <taxon>Riboviria</taxon>
        <taxon>Orthornavirae</taxon>
        <taxon>Negarnaviricota</taxon>
        <taxon>Polyploviricotina</taxon>
        <taxon>Bunyaviricetes</taxon>
        <taxon>Hareavirales</taxon>
        <taxon>Phenuiviridae</taxon>
        <taxon>Tenuivirus</taxon>
    </lineage>
</organism>
<accession>A0A8F5LRH8</accession>
<dbReference type="Pfam" id="PF05310">
    <property type="entry name" value="Tenui_NS3"/>
    <property type="match status" value="1"/>
</dbReference>
<reference evidence="3" key="1">
    <citation type="journal article" date="2021" name="Front. Microbiol.">
        <title>Completion of Maize Stripe Virus Genome Sequence and Analysis of Diverse Isolates.</title>
        <authorList>
            <person name="Bolus S."/>
            <person name="Braithwaite K.S."/>
            <person name="Grinstead S.C."/>
            <person name="Fuentes-Bueno I."/>
            <person name="Beiriger R."/>
            <person name="Falk B.W."/>
            <person name="Mollov D."/>
        </authorList>
    </citation>
    <scope>NUCLEOTIDE SEQUENCE</scope>
    <source>
        <strain evidence="3">1909-07</strain>
    </source>
</reference>
<organismHost>
    <name type="scientific">Sorghum bicolor</name>
    <name type="common">Sorghum</name>
    <name type="synonym">Sorghum vulgare</name>
    <dbReference type="NCBI Taxonomy" id="4558"/>
</organismHost>
<proteinExistence type="predicted"/>
<dbReference type="EMBL" id="MW491877">
    <property type="protein sequence ID" value="QXN57562.1"/>
    <property type="molecule type" value="Genomic_RNA"/>
</dbReference>
<sequence length="206" mass="23929">MAYLMWNKEYYQFLLNNNRHAGSYENIFKMTCSKEDHYMNSHDAIWLLTFCSDFTNPALRTYASQIATESNVFLVRDMQMLSESKVKCWLCDKPVYQETQNLKVISLPNLLNGFQFATESYHICMKSHCGDDPTKFLTEMVFPPHLRAYYKPNQKMEHKYIVVTNGIPLSKNFNTVTLQTCVDSPEEHVIVGSVECPIKTEQGQHS</sequence>
<organismHost>
    <name type="scientific">Rottboellia</name>
    <dbReference type="NCBI Taxonomy" id="300124"/>
</organismHost>
<organismHost>
    <name type="scientific">Zea mays</name>
    <name type="common">Maize</name>
    <dbReference type="NCBI Taxonomy" id="4577"/>
</organismHost>
<evidence type="ECO:0000256" key="2">
    <source>
        <dbReference type="ARBA" id="ARBA00023200"/>
    </source>
</evidence>
<evidence type="ECO:0000256" key="1">
    <source>
        <dbReference type="ARBA" id="ARBA00004192"/>
    </source>
</evidence>
<comment type="subcellular location">
    <subcellularLocation>
        <location evidence="1">Host cytoplasm</location>
    </subcellularLocation>
</comment>
<dbReference type="InterPro" id="IPR007974">
    <property type="entry name" value="Tenui_movmnt_prot"/>
</dbReference>
<name>A0A8F5LRH8_MSTV</name>
<keyword evidence="2" id="KW-1035">Host cytoplasm</keyword>
<protein>
    <submittedName>
        <fullName evidence="3">NS2 protein</fullName>
    </submittedName>
</protein>
<evidence type="ECO:0000313" key="3">
    <source>
        <dbReference type="EMBL" id="QXN57562.1"/>
    </source>
</evidence>
<dbReference type="GO" id="GO:0030430">
    <property type="term" value="C:host cell cytoplasm"/>
    <property type="evidence" value="ECO:0007669"/>
    <property type="project" value="UniProtKB-SubCell"/>
</dbReference>